<evidence type="ECO:0000313" key="2">
    <source>
        <dbReference type="EMBL" id="MDA3767529.1"/>
    </source>
</evidence>
<dbReference type="InterPro" id="IPR002611">
    <property type="entry name" value="IstB_ATP-bd"/>
</dbReference>
<evidence type="ECO:0000313" key="3">
    <source>
        <dbReference type="Proteomes" id="UP001210502"/>
    </source>
</evidence>
<dbReference type="Gene3D" id="3.40.50.300">
    <property type="entry name" value="P-loop containing nucleotide triphosphate hydrolases"/>
    <property type="match status" value="1"/>
</dbReference>
<sequence length="216" mass="24001">MQMGKEFDQKVTGQIAENKLEKWSLVDGGHTLESTFDSFKALPGSKEESLKKSVLEVAKILAGDGSIKKTMILSGPAGSGKTHLAMATLKYIQKNSEQTCLFMNMNTLLRHIKASFNDPSEFWTEAKAISKMRSADVLCIDDLGTESAMTSGREATNFVQNILYETLNVQQRVIITTNLTENEMAEVYNDKNVSRLFKHSTGTKFDFSGISDKRRG</sequence>
<dbReference type="EMBL" id="JAQIEY010000007">
    <property type="protein sequence ID" value="MDA3767529.1"/>
    <property type="molecule type" value="Genomic_DNA"/>
</dbReference>
<feature type="domain" description="AAA+ ATPase" evidence="1">
    <location>
        <begin position="67"/>
        <end position="203"/>
    </location>
</feature>
<dbReference type="InterPro" id="IPR003593">
    <property type="entry name" value="AAA+_ATPase"/>
</dbReference>
<dbReference type="Proteomes" id="UP001210502">
    <property type="component" value="Unassembled WGS sequence"/>
</dbReference>
<dbReference type="InterPro" id="IPR027417">
    <property type="entry name" value="P-loop_NTPase"/>
</dbReference>
<dbReference type="GO" id="GO:0005524">
    <property type="term" value="F:ATP binding"/>
    <property type="evidence" value="ECO:0007669"/>
    <property type="project" value="UniProtKB-KW"/>
</dbReference>
<gene>
    <name evidence="2" type="ORF">PF586_03375</name>
</gene>
<reference evidence="2" key="1">
    <citation type="submission" date="2023-01" db="EMBL/GenBank/DDBJ databases">
        <title>Sequencing of the bacterial strains from artisanal fermented milk Matsoni.</title>
        <authorList>
            <person name="Rozman V."/>
            <person name="Accetto T."/>
            <person name="Bogovic Matijasic B."/>
        </authorList>
    </citation>
    <scope>NUCLEOTIDE SEQUENCE</scope>
    <source>
        <strain evidence="2">Lbl333</strain>
    </source>
</reference>
<dbReference type="PANTHER" id="PTHR30050">
    <property type="entry name" value="CHROMOSOMAL REPLICATION INITIATOR PROTEIN DNAA"/>
    <property type="match status" value="1"/>
</dbReference>
<proteinExistence type="predicted"/>
<keyword evidence="2" id="KW-0547">Nucleotide-binding</keyword>
<accession>A0AAW5YTV3</accession>
<dbReference type="GO" id="GO:0006260">
    <property type="term" value="P:DNA replication"/>
    <property type="evidence" value="ECO:0007669"/>
    <property type="project" value="TreeGrafter"/>
</dbReference>
<evidence type="ECO:0000259" key="1">
    <source>
        <dbReference type="SMART" id="SM00382"/>
    </source>
</evidence>
<dbReference type="RefSeq" id="WP_271024318.1">
    <property type="nucleotide sequence ID" value="NZ_JAQIEY010000007.1"/>
</dbReference>
<organism evidence="2 3">
    <name type="scientific">Lactobacillus delbrueckii</name>
    <dbReference type="NCBI Taxonomy" id="1584"/>
    <lineage>
        <taxon>Bacteria</taxon>
        <taxon>Bacillati</taxon>
        <taxon>Bacillota</taxon>
        <taxon>Bacilli</taxon>
        <taxon>Lactobacillales</taxon>
        <taxon>Lactobacillaceae</taxon>
        <taxon>Lactobacillus</taxon>
    </lineage>
</organism>
<dbReference type="SUPFAM" id="SSF52540">
    <property type="entry name" value="P-loop containing nucleoside triphosphate hydrolases"/>
    <property type="match status" value="1"/>
</dbReference>
<dbReference type="Pfam" id="PF01695">
    <property type="entry name" value="IstB_IS21"/>
    <property type="match status" value="1"/>
</dbReference>
<name>A0AAW5YTV3_9LACO</name>
<keyword evidence="2" id="KW-0067">ATP-binding</keyword>
<dbReference type="SMART" id="SM00382">
    <property type="entry name" value="AAA"/>
    <property type="match status" value="1"/>
</dbReference>
<protein>
    <submittedName>
        <fullName evidence="2">ATP-binding protein</fullName>
    </submittedName>
</protein>
<dbReference type="CDD" id="cd00009">
    <property type="entry name" value="AAA"/>
    <property type="match status" value="1"/>
</dbReference>
<dbReference type="PANTHER" id="PTHR30050:SF4">
    <property type="entry name" value="ATP-BINDING PROTEIN RV3427C IN INSERTION SEQUENCE-RELATED"/>
    <property type="match status" value="1"/>
</dbReference>
<comment type="caution">
    <text evidence="2">The sequence shown here is derived from an EMBL/GenBank/DDBJ whole genome shotgun (WGS) entry which is preliminary data.</text>
</comment>
<dbReference type="AlphaFoldDB" id="A0AAW5YTV3"/>